<dbReference type="KEGG" id="jli:EXU32_16100"/>
<dbReference type="AlphaFoldDB" id="A0A4P6MV50"/>
<reference evidence="1 2" key="1">
    <citation type="submission" date="2019-02" db="EMBL/GenBank/DDBJ databases">
        <title>Genomic data mining of an Antarctic deep-sea actinobacterium, Janibacterlimosus P3-3-X1.</title>
        <authorList>
            <person name="Liao L."/>
            <person name="Chen B."/>
        </authorList>
    </citation>
    <scope>NUCLEOTIDE SEQUENCE [LARGE SCALE GENOMIC DNA]</scope>
    <source>
        <strain evidence="1 2">P3-3-X1</strain>
    </source>
</reference>
<keyword evidence="2" id="KW-1185">Reference proteome</keyword>
<dbReference type="OrthoDB" id="8781389at2"/>
<proteinExistence type="predicted"/>
<evidence type="ECO:0000313" key="1">
    <source>
        <dbReference type="EMBL" id="QBF47634.1"/>
    </source>
</evidence>
<protein>
    <submittedName>
        <fullName evidence="1">Uncharacterized protein</fullName>
    </submittedName>
</protein>
<accession>A0A4P6MV50</accession>
<sequence>MRDPLSRPHLQEAVRAFQSGAYRAAIVEAWVAVALDLTNKIRHLADTGDGEARVKIEQLDKAIDERDTVAMQQHERTILEVCETSFEFLTSRERVELERLYEDRNLSAHPAFVKPGEVFAPTAELVRGHLAAAVDCALALPPVSGRKALDNFLRDVDSSSWPRDGDLANYLRTEYLSGTRRSVCINLTKLVLKGSMQPPTDEALKMSVEIVASRCRASVHAIYEVQPDLVREGIHGVVSSWERTGSLTDEVLLRMVGALGHLSVLWSTISPGTKSRVVALLEVADPDMLIDNQTFAAGEPADDDVAAAYAHAKTGATAEFVNLERLVETRSVERAQWVGPALDALEGAASFRAAETRLRCLLKLAPQLSSEDLERASVCIRTNSQIYQASDTPELLQNLYRETCATDGTQDVWQNLAEGLHEDYMTDHDDPEGYYSYKSLLDLARGLNA</sequence>
<evidence type="ECO:0000313" key="2">
    <source>
        <dbReference type="Proteomes" id="UP000290408"/>
    </source>
</evidence>
<dbReference type="Proteomes" id="UP000290408">
    <property type="component" value="Chromosome"/>
</dbReference>
<dbReference type="EMBL" id="CP036164">
    <property type="protein sequence ID" value="QBF47634.1"/>
    <property type="molecule type" value="Genomic_DNA"/>
</dbReference>
<name>A0A4P6MV50_9MICO</name>
<gene>
    <name evidence="1" type="ORF">EXU32_16100</name>
</gene>
<organism evidence="1 2">
    <name type="scientific">Janibacter limosus</name>
    <dbReference type="NCBI Taxonomy" id="53458"/>
    <lineage>
        <taxon>Bacteria</taxon>
        <taxon>Bacillati</taxon>
        <taxon>Actinomycetota</taxon>
        <taxon>Actinomycetes</taxon>
        <taxon>Micrococcales</taxon>
        <taxon>Intrasporangiaceae</taxon>
        <taxon>Janibacter</taxon>
    </lineage>
</organism>